<evidence type="ECO:0000256" key="8">
    <source>
        <dbReference type="ARBA" id="ARBA00022989"/>
    </source>
</evidence>
<evidence type="ECO:0000259" key="15">
    <source>
        <dbReference type="PROSITE" id="PS50885"/>
    </source>
</evidence>
<evidence type="ECO:0000256" key="1">
    <source>
        <dbReference type="ARBA" id="ARBA00000085"/>
    </source>
</evidence>
<dbReference type="InterPro" id="IPR005467">
    <property type="entry name" value="His_kinase_dom"/>
</dbReference>
<evidence type="ECO:0000256" key="12">
    <source>
        <dbReference type="SAM" id="MobiDB-lite"/>
    </source>
</evidence>
<accession>A0A6J6B8G4</accession>
<keyword evidence="7" id="KW-0418">Kinase</keyword>
<dbReference type="InterPro" id="IPR004358">
    <property type="entry name" value="Sig_transdc_His_kin-like_C"/>
</dbReference>
<gene>
    <name evidence="16" type="ORF">UFOPK1358_00681</name>
</gene>
<comment type="subcellular location">
    <subcellularLocation>
        <location evidence="2">Membrane</location>
    </subcellularLocation>
</comment>
<feature type="region of interest" description="Disordered" evidence="12">
    <location>
        <begin position="46"/>
        <end position="74"/>
    </location>
</feature>
<evidence type="ECO:0000256" key="13">
    <source>
        <dbReference type="SAM" id="Phobius"/>
    </source>
</evidence>
<feature type="coiled-coil region" evidence="11">
    <location>
        <begin position="285"/>
        <end position="312"/>
    </location>
</feature>
<name>A0A6J6B8G4_9ZZZZ</name>
<keyword evidence="5" id="KW-0808">Transferase</keyword>
<dbReference type="GO" id="GO:0000155">
    <property type="term" value="F:phosphorelay sensor kinase activity"/>
    <property type="evidence" value="ECO:0007669"/>
    <property type="project" value="InterPro"/>
</dbReference>
<dbReference type="PROSITE" id="PS50885">
    <property type="entry name" value="HAMP"/>
    <property type="match status" value="1"/>
</dbReference>
<dbReference type="InterPro" id="IPR050428">
    <property type="entry name" value="TCS_sensor_his_kinase"/>
</dbReference>
<reference evidence="16" key="1">
    <citation type="submission" date="2020-05" db="EMBL/GenBank/DDBJ databases">
        <authorList>
            <person name="Chiriac C."/>
            <person name="Salcher M."/>
            <person name="Ghai R."/>
            <person name="Kavagutti S V."/>
        </authorList>
    </citation>
    <scope>NUCLEOTIDE SEQUENCE</scope>
</reference>
<dbReference type="InterPro" id="IPR036890">
    <property type="entry name" value="HATPase_C_sf"/>
</dbReference>
<sequence length="468" mass="50201">MSLRIKIVLALVALSATATMAIGVFSYRTTSKVLGEQIDQSLVATANRLSQPRNNRQGDNGDRPPRNEPQGRTQAERALEEIVGNSELAAQLIRPDGVAVSSQGLAPTSGLPVEDIDVAIASAGTAESAFRTVQVDQVNYRMLTTSNGRGLGALQVARSLAENEALLATLRTRILLAAVFVMAVAAALGWIIARQVTLRLVRLTSAAERVTETGSLEVQVPVSGLDETGRLGTAFNEMLAALSRSKGDQQRLVQDAGHELRTPLTSLRTNVYTLRRSEELTAAQRTQLLTDLEGETEELTRLINEVVELATDQRNDEPATEVTLSDLLARVAEKASQRSGRQVVVQADTTRLLTQPRGLERAVGNLIENALKFDQTTEPIYVNCVAGRVEVYDSGPGFADADLPHVFDRFYRATAARSQPGSGLGLAIVADFVHLQGGTVFAGNRPDGGAVVGFQLRLDSQNGTHTSS</sequence>
<keyword evidence="11" id="KW-0175">Coiled coil</keyword>
<dbReference type="SMART" id="SM00304">
    <property type="entry name" value="HAMP"/>
    <property type="match status" value="1"/>
</dbReference>
<protein>
    <recommendedName>
        <fullName evidence="3">histidine kinase</fullName>
        <ecNumber evidence="3">2.7.13.3</ecNumber>
    </recommendedName>
</protein>
<dbReference type="GO" id="GO:0016020">
    <property type="term" value="C:membrane"/>
    <property type="evidence" value="ECO:0007669"/>
    <property type="project" value="UniProtKB-SubCell"/>
</dbReference>
<evidence type="ECO:0000256" key="3">
    <source>
        <dbReference type="ARBA" id="ARBA00012438"/>
    </source>
</evidence>
<evidence type="ECO:0000256" key="2">
    <source>
        <dbReference type="ARBA" id="ARBA00004370"/>
    </source>
</evidence>
<dbReference type="InterPro" id="IPR003594">
    <property type="entry name" value="HATPase_dom"/>
</dbReference>
<dbReference type="CDD" id="cd00075">
    <property type="entry name" value="HATPase"/>
    <property type="match status" value="1"/>
</dbReference>
<dbReference type="CDD" id="cd06225">
    <property type="entry name" value="HAMP"/>
    <property type="match status" value="1"/>
</dbReference>
<dbReference type="CDD" id="cd00082">
    <property type="entry name" value="HisKA"/>
    <property type="match status" value="1"/>
</dbReference>
<organism evidence="16">
    <name type="scientific">freshwater metagenome</name>
    <dbReference type="NCBI Taxonomy" id="449393"/>
    <lineage>
        <taxon>unclassified sequences</taxon>
        <taxon>metagenomes</taxon>
        <taxon>ecological metagenomes</taxon>
    </lineage>
</organism>
<dbReference type="Gene3D" id="1.10.287.130">
    <property type="match status" value="1"/>
</dbReference>
<dbReference type="EC" id="2.7.13.3" evidence="3"/>
<dbReference type="SUPFAM" id="SSF47384">
    <property type="entry name" value="Homodimeric domain of signal transducing histidine kinase"/>
    <property type="match status" value="1"/>
</dbReference>
<dbReference type="SUPFAM" id="SSF158472">
    <property type="entry name" value="HAMP domain-like"/>
    <property type="match status" value="1"/>
</dbReference>
<keyword evidence="4" id="KW-0597">Phosphoprotein</keyword>
<dbReference type="AlphaFoldDB" id="A0A6J6B8G4"/>
<dbReference type="Pfam" id="PF00512">
    <property type="entry name" value="HisKA"/>
    <property type="match status" value="1"/>
</dbReference>
<evidence type="ECO:0000256" key="6">
    <source>
        <dbReference type="ARBA" id="ARBA00022692"/>
    </source>
</evidence>
<dbReference type="InterPro" id="IPR003661">
    <property type="entry name" value="HisK_dim/P_dom"/>
</dbReference>
<evidence type="ECO:0000256" key="9">
    <source>
        <dbReference type="ARBA" id="ARBA00023012"/>
    </source>
</evidence>
<evidence type="ECO:0000256" key="7">
    <source>
        <dbReference type="ARBA" id="ARBA00022777"/>
    </source>
</evidence>
<evidence type="ECO:0000256" key="11">
    <source>
        <dbReference type="SAM" id="Coils"/>
    </source>
</evidence>
<dbReference type="PANTHER" id="PTHR45436:SF5">
    <property type="entry name" value="SENSOR HISTIDINE KINASE TRCS"/>
    <property type="match status" value="1"/>
</dbReference>
<dbReference type="PRINTS" id="PR00344">
    <property type="entry name" value="BCTRLSENSOR"/>
</dbReference>
<feature type="compositionally biased region" description="Polar residues" evidence="12">
    <location>
        <begin position="46"/>
        <end position="58"/>
    </location>
</feature>
<evidence type="ECO:0000259" key="14">
    <source>
        <dbReference type="PROSITE" id="PS50109"/>
    </source>
</evidence>
<dbReference type="SMART" id="SM00387">
    <property type="entry name" value="HATPase_c"/>
    <property type="match status" value="1"/>
</dbReference>
<keyword evidence="10 13" id="KW-0472">Membrane</keyword>
<proteinExistence type="predicted"/>
<comment type="catalytic activity">
    <reaction evidence="1">
        <text>ATP + protein L-histidine = ADP + protein N-phospho-L-histidine.</text>
        <dbReference type="EC" id="2.7.13.3"/>
    </reaction>
</comment>
<keyword evidence="6 13" id="KW-0812">Transmembrane</keyword>
<evidence type="ECO:0000313" key="16">
    <source>
        <dbReference type="EMBL" id="CAB4535116.1"/>
    </source>
</evidence>
<dbReference type="SMART" id="SM00388">
    <property type="entry name" value="HisKA"/>
    <property type="match status" value="1"/>
</dbReference>
<dbReference type="Pfam" id="PF00672">
    <property type="entry name" value="HAMP"/>
    <property type="match status" value="1"/>
</dbReference>
<keyword evidence="8 13" id="KW-1133">Transmembrane helix</keyword>
<dbReference type="SUPFAM" id="SSF55874">
    <property type="entry name" value="ATPase domain of HSP90 chaperone/DNA topoisomerase II/histidine kinase"/>
    <property type="match status" value="1"/>
</dbReference>
<evidence type="ECO:0000256" key="5">
    <source>
        <dbReference type="ARBA" id="ARBA00022679"/>
    </source>
</evidence>
<dbReference type="Gene3D" id="6.10.340.10">
    <property type="match status" value="1"/>
</dbReference>
<feature type="domain" description="HAMP" evidence="15">
    <location>
        <begin position="194"/>
        <end position="247"/>
    </location>
</feature>
<dbReference type="EMBL" id="CAEZSF010000048">
    <property type="protein sequence ID" value="CAB4535116.1"/>
    <property type="molecule type" value="Genomic_DNA"/>
</dbReference>
<evidence type="ECO:0000256" key="10">
    <source>
        <dbReference type="ARBA" id="ARBA00023136"/>
    </source>
</evidence>
<dbReference type="InterPro" id="IPR003660">
    <property type="entry name" value="HAMP_dom"/>
</dbReference>
<dbReference type="Gene3D" id="3.30.565.10">
    <property type="entry name" value="Histidine kinase-like ATPase, C-terminal domain"/>
    <property type="match status" value="1"/>
</dbReference>
<feature type="transmembrane region" description="Helical" evidence="13">
    <location>
        <begin position="174"/>
        <end position="193"/>
    </location>
</feature>
<keyword evidence="9" id="KW-0902">Two-component regulatory system</keyword>
<evidence type="ECO:0000256" key="4">
    <source>
        <dbReference type="ARBA" id="ARBA00022553"/>
    </source>
</evidence>
<dbReference type="Pfam" id="PF02518">
    <property type="entry name" value="HATPase_c"/>
    <property type="match status" value="1"/>
</dbReference>
<dbReference type="PANTHER" id="PTHR45436">
    <property type="entry name" value="SENSOR HISTIDINE KINASE YKOH"/>
    <property type="match status" value="1"/>
</dbReference>
<feature type="domain" description="Histidine kinase" evidence="14">
    <location>
        <begin position="255"/>
        <end position="460"/>
    </location>
</feature>
<dbReference type="InterPro" id="IPR036097">
    <property type="entry name" value="HisK_dim/P_sf"/>
</dbReference>
<dbReference type="PROSITE" id="PS50109">
    <property type="entry name" value="HIS_KIN"/>
    <property type="match status" value="1"/>
</dbReference>